<dbReference type="RefSeq" id="WP_180284499.1">
    <property type="nucleotide sequence ID" value="NZ_JABFDB010000021.1"/>
</dbReference>
<evidence type="ECO:0000313" key="2">
    <source>
        <dbReference type="Proteomes" id="UP000584642"/>
    </source>
</evidence>
<dbReference type="EMBL" id="JABFDB010000021">
    <property type="protein sequence ID" value="NYZ22728.1"/>
    <property type="molecule type" value="Genomic_DNA"/>
</dbReference>
<reference evidence="1 2" key="1">
    <citation type="submission" date="2020-05" db="EMBL/GenBank/DDBJ databases">
        <title>Azospirillum oleiclasticum sp. nov, a nitrogen-fixing and heavy crude oil-emulsifying bacterium isolated from the crude oil of Yumen Oilfield.</title>
        <authorList>
            <person name="Wu D."/>
            <person name="Cai M."/>
            <person name="Zhang X."/>
        </authorList>
    </citation>
    <scope>NUCLEOTIDE SEQUENCE [LARGE SCALE GENOMIC DNA]</scope>
    <source>
        <strain evidence="1 2">ROY-1-1-2</strain>
    </source>
</reference>
<name>A0ABX2THZ6_9PROT</name>
<organism evidence="1 2">
    <name type="scientific">Azospirillum oleiclasticum</name>
    <dbReference type="NCBI Taxonomy" id="2735135"/>
    <lineage>
        <taxon>Bacteria</taxon>
        <taxon>Pseudomonadati</taxon>
        <taxon>Pseudomonadota</taxon>
        <taxon>Alphaproteobacteria</taxon>
        <taxon>Rhodospirillales</taxon>
        <taxon>Azospirillaceae</taxon>
        <taxon>Azospirillum</taxon>
    </lineage>
</organism>
<accession>A0ABX2THZ6</accession>
<gene>
    <name evidence="1" type="ORF">HND93_23705</name>
</gene>
<proteinExistence type="predicted"/>
<evidence type="ECO:0000313" key="1">
    <source>
        <dbReference type="EMBL" id="NYZ22728.1"/>
    </source>
</evidence>
<comment type="caution">
    <text evidence="1">The sequence shown here is derived from an EMBL/GenBank/DDBJ whole genome shotgun (WGS) entry which is preliminary data.</text>
</comment>
<dbReference type="Proteomes" id="UP000584642">
    <property type="component" value="Unassembled WGS sequence"/>
</dbReference>
<protein>
    <submittedName>
        <fullName evidence="1">Uncharacterized protein</fullName>
    </submittedName>
</protein>
<sequence>MLTVLLFILFVPIERYHPSCPAMRENVPISGPMREDYIAWLTKGLREDEFPHLRIGDDIFVRTFYPLRIIGVRKLFSSLDDYLINHEWRFVDNIIHGHRADGTRGDPPQVLRGLSIRLKDSGRIDLAPYSDCEVMRAAMIRVEDLTPEQRRRVIPKTPLPSGCYARHVRDPEDFDPRCGDLTDSVVGGRYLP</sequence>
<keyword evidence="2" id="KW-1185">Reference proteome</keyword>